<gene>
    <name evidence="2" type="ORF">CLV40_10847</name>
</gene>
<accession>A0A2S6GPF0</accession>
<evidence type="ECO:0000313" key="3">
    <source>
        <dbReference type="Proteomes" id="UP000239203"/>
    </source>
</evidence>
<feature type="transmembrane region" description="Helical" evidence="1">
    <location>
        <begin position="85"/>
        <end position="109"/>
    </location>
</feature>
<organism evidence="2 3">
    <name type="scientific">Actinokineospora auranticolor</name>
    <dbReference type="NCBI Taxonomy" id="155976"/>
    <lineage>
        <taxon>Bacteria</taxon>
        <taxon>Bacillati</taxon>
        <taxon>Actinomycetota</taxon>
        <taxon>Actinomycetes</taxon>
        <taxon>Pseudonocardiales</taxon>
        <taxon>Pseudonocardiaceae</taxon>
        <taxon>Actinokineospora</taxon>
    </lineage>
</organism>
<feature type="transmembrane region" description="Helical" evidence="1">
    <location>
        <begin position="191"/>
        <end position="213"/>
    </location>
</feature>
<feature type="transmembrane region" description="Helical" evidence="1">
    <location>
        <begin position="152"/>
        <end position="171"/>
    </location>
</feature>
<evidence type="ECO:0000256" key="1">
    <source>
        <dbReference type="SAM" id="Phobius"/>
    </source>
</evidence>
<dbReference type="Proteomes" id="UP000239203">
    <property type="component" value="Unassembled WGS sequence"/>
</dbReference>
<name>A0A2S6GPF0_9PSEU</name>
<dbReference type="AlphaFoldDB" id="A0A2S6GPF0"/>
<dbReference type="EMBL" id="PTIX01000008">
    <property type="protein sequence ID" value="PPK67050.1"/>
    <property type="molecule type" value="Genomic_DNA"/>
</dbReference>
<reference evidence="2 3" key="1">
    <citation type="submission" date="2018-02" db="EMBL/GenBank/DDBJ databases">
        <title>Genomic Encyclopedia of Archaeal and Bacterial Type Strains, Phase II (KMG-II): from individual species to whole genera.</title>
        <authorList>
            <person name="Goeker M."/>
        </authorList>
    </citation>
    <scope>NUCLEOTIDE SEQUENCE [LARGE SCALE GENOMIC DNA]</scope>
    <source>
        <strain evidence="2 3">YU 961-1</strain>
    </source>
</reference>
<sequence>MMTALIRYTLATVIHSQRYLAPVMVFVVCVATASGSNQGPLPGVYAVNSGALLACAAWLSIAVISVEEPAHRAIAIVTAGSAVRVLIATLVTDCLVLAAMALGGLALPLLMAPHSITGADVLVGALAHLMCGTTGLAIGLLCSRLVFRRQGYAFLTASACVAAALLVSGMPPNTLFKHLANTGHGDTVLGSTTALATTGPALLAAAAVATHVISTRKD</sequence>
<feature type="transmembrane region" description="Helical" evidence="1">
    <location>
        <begin position="121"/>
        <end position="140"/>
    </location>
</feature>
<keyword evidence="1" id="KW-0472">Membrane</keyword>
<comment type="caution">
    <text evidence="2">The sequence shown here is derived from an EMBL/GenBank/DDBJ whole genome shotgun (WGS) entry which is preliminary data.</text>
</comment>
<keyword evidence="3" id="KW-1185">Reference proteome</keyword>
<feature type="transmembrane region" description="Helical" evidence="1">
    <location>
        <begin position="45"/>
        <end position="64"/>
    </location>
</feature>
<protein>
    <recommendedName>
        <fullName evidence="4">Integral membrane protein</fullName>
    </recommendedName>
</protein>
<evidence type="ECO:0000313" key="2">
    <source>
        <dbReference type="EMBL" id="PPK67050.1"/>
    </source>
</evidence>
<keyword evidence="1" id="KW-0812">Transmembrane</keyword>
<proteinExistence type="predicted"/>
<evidence type="ECO:0008006" key="4">
    <source>
        <dbReference type="Google" id="ProtNLM"/>
    </source>
</evidence>
<keyword evidence="1" id="KW-1133">Transmembrane helix</keyword>